<name>A0ABR2JUI8_9EUKA</name>
<feature type="transmembrane region" description="Helical" evidence="2">
    <location>
        <begin position="324"/>
        <end position="348"/>
    </location>
</feature>
<protein>
    <recommendedName>
        <fullName evidence="5">IPT/TIG domain-containing protein</fullName>
    </recommendedName>
</protein>
<sequence>MFYFIFFFLHFIIADDKNDQSPTKEQTILNSHKKNISSTIGISTLKSQESTNHFDKSTQQILHTPHKTLQRIKGTRNFPKFEHGDESTTIGLENDKPDQVKPPNPLRRRNAKINIPKIELDDDDNTISQNKKDTNQIPPNPDFDNEEAFQEDKSDPFDEKDDETDQTISNTPVPPMKTPTPSSQTLPTETSSSTHTETLVMQREKEMNSDSEKNNNEFTPESAKKTTIKKKMAKFNIVSISPRTVSTRGDEKIEITMNTTLDGPPFIKFGEDKIVHGRHSKKDLTVKCRTPRLTEGDINVSVSIDKVKWSEPYSIVVVADEADLPWIFVGCAGIAIIAVSLMVSKLICGKRAVPKKKKSSKTHNDDIMNILAPNYRSNTLHKRTKVPTEV</sequence>
<keyword evidence="2" id="KW-0812">Transmembrane</keyword>
<evidence type="ECO:0008006" key="5">
    <source>
        <dbReference type="Google" id="ProtNLM"/>
    </source>
</evidence>
<dbReference type="Proteomes" id="UP001470230">
    <property type="component" value="Unassembled WGS sequence"/>
</dbReference>
<evidence type="ECO:0000313" key="4">
    <source>
        <dbReference type="Proteomes" id="UP001470230"/>
    </source>
</evidence>
<feature type="compositionally biased region" description="Basic and acidic residues" evidence="1">
    <location>
        <begin position="202"/>
        <end position="215"/>
    </location>
</feature>
<feature type="compositionally biased region" description="Low complexity" evidence="1">
    <location>
        <begin position="188"/>
        <end position="198"/>
    </location>
</feature>
<evidence type="ECO:0000256" key="1">
    <source>
        <dbReference type="SAM" id="MobiDB-lite"/>
    </source>
</evidence>
<proteinExistence type="predicted"/>
<keyword evidence="2" id="KW-0472">Membrane</keyword>
<gene>
    <name evidence="3" type="ORF">M9Y10_004282</name>
</gene>
<comment type="caution">
    <text evidence="3">The sequence shown here is derived from an EMBL/GenBank/DDBJ whole genome shotgun (WGS) entry which is preliminary data.</text>
</comment>
<evidence type="ECO:0000313" key="3">
    <source>
        <dbReference type="EMBL" id="KAK8881540.1"/>
    </source>
</evidence>
<keyword evidence="2" id="KW-1133">Transmembrane helix</keyword>
<keyword evidence="4" id="KW-1185">Reference proteome</keyword>
<dbReference type="Gene3D" id="2.60.40.10">
    <property type="entry name" value="Immunoglobulins"/>
    <property type="match status" value="1"/>
</dbReference>
<feature type="region of interest" description="Disordered" evidence="1">
    <location>
        <begin position="77"/>
        <end position="225"/>
    </location>
</feature>
<organism evidence="3 4">
    <name type="scientific">Tritrichomonas musculus</name>
    <dbReference type="NCBI Taxonomy" id="1915356"/>
    <lineage>
        <taxon>Eukaryota</taxon>
        <taxon>Metamonada</taxon>
        <taxon>Parabasalia</taxon>
        <taxon>Tritrichomonadida</taxon>
        <taxon>Tritrichomonadidae</taxon>
        <taxon>Tritrichomonas</taxon>
    </lineage>
</organism>
<dbReference type="EMBL" id="JAPFFF010000010">
    <property type="protein sequence ID" value="KAK8881540.1"/>
    <property type="molecule type" value="Genomic_DNA"/>
</dbReference>
<reference evidence="3 4" key="1">
    <citation type="submission" date="2024-04" db="EMBL/GenBank/DDBJ databases">
        <title>Tritrichomonas musculus Genome.</title>
        <authorList>
            <person name="Alves-Ferreira E."/>
            <person name="Grigg M."/>
            <person name="Lorenzi H."/>
            <person name="Galac M."/>
        </authorList>
    </citation>
    <scope>NUCLEOTIDE SEQUENCE [LARGE SCALE GENOMIC DNA]</scope>
    <source>
        <strain evidence="3 4">EAF2021</strain>
    </source>
</reference>
<accession>A0ABR2JUI8</accession>
<evidence type="ECO:0000256" key="2">
    <source>
        <dbReference type="SAM" id="Phobius"/>
    </source>
</evidence>
<dbReference type="InterPro" id="IPR013783">
    <property type="entry name" value="Ig-like_fold"/>
</dbReference>